<dbReference type="EMBL" id="BPLR01018794">
    <property type="protein sequence ID" value="GIZ02301.1"/>
    <property type="molecule type" value="Genomic_DNA"/>
</dbReference>
<dbReference type="AlphaFoldDB" id="A0AAV4Y8P5"/>
<accession>A0AAV4Y8P5</accession>
<evidence type="ECO:0000313" key="2">
    <source>
        <dbReference type="Proteomes" id="UP001054945"/>
    </source>
</evidence>
<sequence>MRDLNLFKAVQVVTVLLLYPTYHLENYNSLGQYDASKPSSKSLEYLMADIKRNLSSEIPKICWMAGRRRFLKMTATFIFRFYRHVFVPTWRSTYHPSSRGNGLPLNI</sequence>
<reference evidence="1 2" key="1">
    <citation type="submission" date="2021-06" db="EMBL/GenBank/DDBJ databases">
        <title>Caerostris extrusa draft genome.</title>
        <authorList>
            <person name="Kono N."/>
            <person name="Arakawa K."/>
        </authorList>
    </citation>
    <scope>NUCLEOTIDE SEQUENCE [LARGE SCALE GENOMIC DNA]</scope>
</reference>
<protein>
    <submittedName>
        <fullName evidence="1">Uncharacterized protein</fullName>
    </submittedName>
</protein>
<dbReference type="Proteomes" id="UP001054945">
    <property type="component" value="Unassembled WGS sequence"/>
</dbReference>
<keyword evidence="2" id="KW-1185">Reference proteome</keyword>
<evidence type="ECO:0000313" key="1">
    <source>
        <dbReference type="EMBL" id="GIZ02301.1"/>
    </source>
</evidence>
<gene>
    <name evidence="1" type="ORF">CEXT_599851</name>
</gene>
<organism evidence="1 2">
    <name type="scientific">Caerostris extrusa</name>
    <name type="common">Bark spider</name>
    <name type="synonym">Caerostris bankana</name>
    <dbReference type="NCBI Taxonomy" id="172846"/>
    <lineage>
        <taxon>Eukaryota</taxon>
        <taxon>Metazoa</taxon>
        <taxon>Ecdysozoa</taxon>
        <taxon>Arthropoda</taxon>
        <taxon>Chelicerata</taxon>
        <taxon>Arachnida</taxon>
        <taxon>Araneae</taxon>
        <taxon>Araneomorphae</taxon>
        <taxon>Entelegynae</taxon>
        <taxon>Araneoidea</taxon>
        <taxon>Araneidae</taxon>
        <taxon>Caerostris</taxon>
    </lineage>
</organism>
<name>A0AAV4Y8P5_CAEEX</name>
<comment type="caution">
    <text evidence="1">The sequence shown here is derived from an EMBL/GenBank/DDBJ whole genome shotgun (WGS) entry which is preliminary data.</text>
</comment>
<proteinExistence type="predicted"/>